<evidence type="ECO:0000256" key="3">
    <source>
        <dbReference type="ARBA" id="ARBA00022692"/>
    </source>
</evidence>
<feature type="transmembrane region" description="Helical" evidence="6">
    <location>
        <begin position="85"/>
        <end position="104"/>
    </location>
</feature>
<organism evidence="8 9">
    <name type="scientific">Orbus sasakiae</name>
    <dbReference type="NCBI Taxonomy" id="1078475"/>
    <lineage>
        <taxon>Bacteria</taxon>
        <taxon>Pseudomonadati</taxon>
        <taxon>Pseudomonadota</taxon>
        <taxon>Gammaproteobacteria</taxon>
        <taxon>Orbales</taxon>
        <taxon>Orbaceae</taxon>
        <taxon>Orbus</taxon>
    </lineage>
</organism>
<reference evidence="9" key="1">
    <citation type="journal article" date="2019" name="Int. J. Syst. Evol. Microbiol.">
        <title>The Global Catalogue of Microorganisms (GCM) 10K type strain sequencing project: providing services to taxonomists for standard genome sequencing and annotation.</title>
        <authorList>
            <consortium name="The Broad Institute Genomics Platform"/>
            <consortium name="The Broad Institute Genome Sequencing Center for Infectious Disease"/>
            <person name="Wu L."/>
            <person name="Ma J."/>
        </authorList>
    </citation>
    <scope>NUCLEOTIDE SEQUENCE [LARGE SCALE GENOMIC DNA]</scope>
    <source>
        <strain evidence="9">JCM 18050</strain>
    </source>
</reference>
<dbReference type="InterPro" id="IPR020846">
    <property type="entry name" value="MFS_dom"/>
</dbReference>
<protein>
    <submittedName>
        <fullName evidence="8">MFS transporter</fullName>
    </submittedName>
</protein>
<dbReference type="EMBL" id="BAABHY010000003">
    <property type="protein sequence ID" value="GAA5111764.1"/>
    <property type="molecule type" value="Genomic_DNA"/>
</dbReference>
<feature type="transmembrane region" description="Helical" evidence="6">
    <location>
        <begin position="281"/>
        <end position="303"/>
    </location>
</feature>
<feature type="transmembrane region" description="Helical" evidence="6">
    <location>
        <begin position="339"/>
        <end position="359"/>
    </location>
</feature>
<accession>A0ABP9N8C4</accession>
<dbReference type="RefSeq" id="WP_345491294.1">
    <property type="nucleotide sequence ID" value="NZ_BAABHY010000003.1"/>
</dbReference>
<feature type="transmembrane region" description="Helical" evidence="6">
    <location>
        <begin position="53"/>
        <end position="78"/>
    </location>
</feature>
<evidence type="ECO:0000313" key="8">
    <source>
        <dbReference type="EMBL" id="GAA5111764.1"/>
    </source>
</evidence>
<comment type="subcellular location">
    <subcellularLocation>
        <location evidence="1">Membrane</location>
        <topology evidence="1">Multi-pass membrane protein</topology>
    </subcellularLocation>
</comment>
<dbReference type="InterPro" id="IPR036259">
    <property type="entry name" value="MFS_trans_sf"/>
</dbReference>
<dbReference type="CDD" id="cd17319">
    <property type="entry name" value="MFS_ExuT_GudP_like"/>
    <property type="match status" value="1"/>
</dbReference>
<keyword evidence="2" id="KW-0813">Transport</keyword>
<evidence type="ECO:0000256" key="1">
    <source>
        <dbReference type="ARBA" id="ARBA00004141"/>
    </source>
</evidence>
<dbReference type="Proteomes" id="UP001500171">
    <property type="component" value="Unassembled WGS sequence"/>
</dbReference>
<gene>
    <name evidence="8" type="ORF">GCM10023211_17700</name>
</gene>
<keyword evidence="9" id="KW-1185">Reference proteome</keyword>
<keyword evidence="4 6" id="KW-1133">Transmembrane helix</keyword>
<evidence type="ECO:0000259" key="7">
    <source>
        <dbReference type="PROSITE" id="PS50850"/>
    </source>
</evidence>
<evidence type="ECO:0000256" key="2">
    <source>
        <dbReference type="ARBA" id="ARBA00022448"/>
    </source>
</evidence>
<keyword evidence="5 6" id="KW-0472">Membrane</keyword>
<dbReference type="Gene3D" id="1.20.1250.20">
    <property type="entry name" value="MFS general substrate transporter like domains"/>
    <property type="match status" value="2"/>
</dbReference>
<feature type="transmembrane region" description="Helical" evidence="6">
    <location>
        <begin position="146"/>
        <end position="168"/>
    </location>
</feature>
<dbReference type="Pfam" id="PF07690">
    <property type="entry name" value="MFS_1"/>
    <property type="match status" value="1"/>
</dbReference>
<dbReference type="PROSITE" id="PS50850">
    <property type="entry name" value="MFS"/>
    <property type="match status" value="1"/>
</dbReference>
<evidence type="ECO:0000256" key="6">
    <source>
        <dbReference type="SAM" id="Phobius"/>
    </source>
</evidence>
<evidence type="ECO:0000256" key="4">
    <source>
        <dbReference type="ARBA" id="ARBA00022989"/>
    </source>
</evidence>
<feature type="transmembrane region" description="Helical" evidence="6">
    <location>
        <begin position="180"/>
        <end position="202"/>
    </location>
</feature>
<keyword evidence="3 6" id="KW-0812">Transmembrane</keyword>
<name>A0ABP9N8C4_9GAMM</name>
<evidence type="ECO:0000256" key="5">
    <source>
        <dbReference type="ARBA" id="ARBA00023136"/>
    </source>
</evidence>
<feature type="domain" description="Major facilitator superfamily (MFS) profile" evidence="7">
    <location>
        <begin position="19"/>
        <end position="430"/>
    </location>
</feature>
<comment type="caution">
    <text evidence="8">The sequence shown here is derived from an EMBL/GenBank/DDBJ whole genome shotgun (WGS) entry which is preliminary data.</text>
</comment>
<feature type="transmembrane region" description="Helical" evidence="6">
    <location>
        <begin position="315"/>
        <end position="333"/>
    </location>
</feature>
<evidence type="ECO:0000313" key="9">
    <source>
        <dbReference type="Proteomes" id="UP001500171"/>
    </source>
</evidence>
<feature type="transmembrane region" description="Helical" evidence="6">
    <location>
        <begin position="366"/>
        <end position="386"/>
    </location>
</feature>
<dbReference type="PANTHER" id="PTHR43791">
    <property type="entry name" value="PERMEASE-RELATED"/>
    <property type="match status" value="1"/>
</dbReference>
<proteinExistence type="predicted"/>
<dbReference type="SUPFAM" id="SSF103473">
    <property type="entry name" value="MFS general substrate transporter"/>
    <property type="match status" value="1"/>
</dbReference>
<feature type="transmembrane region" description="Helical" evidence="6">
    <location>
        <begin position="406"/>
        <end position="425"/>
    </location>
</feature>
<dbReference type="PANTHER" id="PTHR43791:SF30">
    <property type="entry name" value="INNER MEMBRANE TRANSPORT PROTEIN RHMT"/>
    <property type="match status" value="1"/>
</dbReference>
<feature type="transmembrane region" description="Helical" evidence="6">
    <location>
        <begin position="110"/>
        <end position="134"/>
    </location>
</feature>
<feature type="transmembrane region" description="Helical" evidence="6">
    <location>
        <begin position="248"/>
        <end position="269"/>
    </location>
</feature>
<sequence>MQVNNTHLSSAISKATKHIIPMVILMFLLAYLDRSNIGFAKQEFQVDTGLSDAAYAFGAGIFFIGYALFEVPSNILLYRIGARVWLARIMITWGLVSAAMMFAHTETTFIIIRFLLGVTEAGFFPGVILYLTFWFPLDIRARVTGYFLFGAPLAFIVGGPLSGGLLSLEGTFLAFGLHGWQLMFLVEGLLASVVGVWALFYLNDRPKDAKWLTKEEQNALTDVLQKEDHAKVAHGPKGVLAALFDIKVLYLCVIWFTVQILGYGIYFFLPTQIGTLLGQKVGLLVGFISAIPPICAALAVYFIPRLSEKIGDRRNIAVITYLLGAVGIAISGFADNIPLIAIIALCVAAAGHLAVQPLYWTFPSGYLGGTAAASGIALINSIGNLGGFVAPNIRVWAESTFQSAKAGLYLLAIITVIGAIMIFFLNKMGIDKNNH</sequence>
<dbReference type="InterPro" id="IPR011701">
    <property type="entry name" value="MFS"/>
</dbReference>
<feature type="transmembrane region" description="Helical" evidence="6">
    <location>
        <begin position="15"/>
        <end position="33"/>
    </location>
</feature>